<evidence type="ECO:0008006" key="4">
    <source>
        <dbReference type="Google" id="ProtNLM"/>
    </source>
</evidence>
<evidence type="ECO:0000313" key="2">
    <source>
        <dbReference type="EMBL" id="KZP27253.1"/>
    </source>
</evidence>
<dbReference type="GO" id="GO:0020037">
    <property type="term" value="F:heme binding"/>
    <property type="evidence" value="ECO:0007669"/>
    <property type="project" value="InterPro"/>
</dbReference>
<accession>A0A166QKD0</accession>
<dbReference type="GO" id="GO:0004497">
    <property type="term" value="F:monooxygenase activity"/>
    <property type="evidence" value="ECO:0007669"/>
    <property type="project" value="InterPro"/>
</dbReference>
<gene>
    <name evidence="2" type="ORF">FIBSPDRAFT_854168</name>
</gene>
<organism evidence="2 3">
    <name type="scientific">Athelia psychrophila</name>
    <dbReference type="NCBI Taxonomy" id="1759441"/>
    <lineage>
        <taxon>Eukaryota</taxon>
        <taxon>Fungi</taxon>
        <taxon>Dikarya</taxon>
        <taxon>Basidiomycota</taxon>
        <taxon>Agaricomycotina</taxon>
        <taxon>Agaricomycetes</taxon>
        <taxon>Agaricomycetidae</taxon>
        <taxon>Atheliales</taxon>
        <taxon>Atheliaceae</taxon>
        <taxon>Athelia</taxon>
    </lineage>
</organism>
<keyword evidence="3" id="KW-1185">Reference proteome</keyword>
<dbReference type="OrthoDB" id="3060706at2759"/>
<dbReference type="SUPFAM" id="SSF48264">
    <property type="entry name" value="Cytochrome P450"/>
    <property type="match status" value="1"/>
</dbReference>
<reference evidence="2 3" key="1">
    <citation type="journal article" date="2016" name="Mol. Biol. Evol.">
        <title>Comparative Genomics of Early-Diverging Mushroom-Forming Fungi Provides Insights into the Origins of Lignocellulose Decay Capabilities.</title>
        <authorList>
            <person name="Nagy L.G."/>
            <person name="Riley R."/>
            <person name="Tritt A."/>
            <person name="Adam C."/>
            <person name="Daum C."/>
            <person name="Floudas D."/>
            <person name="Sun H."/>
            <person name="Yadav J.S."/>
            <person name="Pangilinan J."/>
            <person name="Larsson K.H."/>
            <person name="Matsuura K."/>
            <person name="Barry K."/>
            <person name="Labutti K."/>
            <person name="Kuo R."/>
            <person name="Ohm R.A."/>
            <person name="Bhattacharya S.S."/>
            <person name="Shirouzu T."/>
            <person name="Yoshinaga Y."/>
            <person name="Martin F.M."/>
            <person name="Grigoriev I.V."/>
            <person name="Hibbett D.S."/>
        </authorList>
    </citation>
    <scope>NUCLEOTIDE SEQUENCE [LARGE SCALE GENOMIC DNA]</scope>
    <source>
        <strain evidence="2 3">CBS 109695</strain>
    </source>
</reference>
<dbReference type="AlphaFoldDB" id="A0A166QKD0"/>
<dbReference type="GO" id="GO:0005506">
    <property type="term" value="F:iron ion binding"/>
    <property type="evidence" value="ECO:0007669"/>
    <property type="project" value="InterPro"/>
</dbReference>
<name>A0A166QKD0_9AGAM</name>
<sequence>MRARYSASEIMPDRDIISKVMAHMVAGSDTTIISLSYFLRDEPASGHRLRLHGVVPSLLERVVPSPTSKTVSPASLSTQWAMHSRPAPSSPPGLAS</sequence>
<proteinExistence type="predicted"/>
<evidence type="ECO:0000256" key="1">
    <source>
        <dbReference type="SAM" id="MobiDB-lite"/>
    </source>
</evidence>
<feature type="compositionally biased region" description="Polar residues" evidence="1">
    <location>
        <begin position="65"/>
        <end position="81"/>
    </location>
</feature>
<feature type="region of interest" description="Disordered" evidence="1">
    <location>
        <begin position="64"/>
        <end position="96"/>
    </location>
</feature>
<dbReference type="GO" id="GO:0016705">
    <property type="term" value="F:oxidoreductase activity, acting on paired donors, with incorporation or reduction of molecular oxygen"/>
    <property type="evidence" value="ECO:0007669"/>
    <property type="project" value="InterPro"/>
</dbReference>
<dbReference type="Proteomes" id="UP000076532">
    <property type="component" value="Unassembled WGS sequence"/>
</dbReference>
<protein>
    <recommendedName>
        <fullName evidence="4">Cytochrome P450</fullName>
    </recommendedName>
</protein>
<evidence type="ECO:0000313" key="3">
    <source>
        <dbReference type="Proteomes" id="UP000076532"/>
    </source>
</evidence>
<dbReference type="EMBL" id="KV417510">
    <property type="protein sequence ID" value="KZP27253.1"/>
    <property type="molecule type" value="Genomic_DNA"/>
</dbReference>
<dbReference type="InterPro" id="IPR036396">
    <property type="entry name" value="Cyt_P450_sf"/>
</dbReference>